<keyword evidence="3" id="KW-0862">Zinc</keyword>
<keyword evidence="5" id="KW-0472">Membrane</keyword>
<dbReference type="GO" id="GO:0048284">
    <property type="term" value="P:organelle fusion"/>
    <property type="evidence" value="ECO:0007669"/>
    <property type="project" value="TreeGrafter"/>
</dbReference>
<dbReference type="GO" id="GO:0007033">
    <property type="term" value="P:vacuole organization"/>
    <property type="evidence" value="ECO:0007669"/>
    <property type="project" value="TreeGrafter"/>
</dbReference>
<sequence length="163" mass="19043">MSSELVFVACEHQLYQIKAENETRDVWKLFLDQKEFDKASKYCRNNFQKQKVLRAEADHYFTLTNYNEAARKYAHLSYLSNVQSKKPAHESTKAESKTDEPAGPGLLHKPRDKLDVSFEEIALKFISVNETDALMVTFIFYCCCVLLLLLFIITFIIIIIHYY</sequence>
<dbReference type="GO" id="GO:0008270">
    <property type="term" value="F:zinc ion binding"/>
    <property type="evidence" value="ECO:0007669"/>
    <property type="project" value="UniProtKB-KW"/>
</dbReference>
<dbReference type="GO" id="GO:0007032">
    <property type="term" value="P:endosome organization"/>
    <property type="evidence" value="ECO:0007669"/>
    <property type="project" value="TreeGrafter"/>
</dbReference>
<proteinExistence type="predicted"/>
<feature type="compositionally biased region" description="Basic and acidic residues" evidence="4">
    <location>
        <begin position="89"/>
        <end position="100"/>
    </location>
</feature>
<comment type="caution">
    <text evidence="6">The sequence shown here is derived from an EMBL/GenBank/DDBJ whole genome shotgun (WGS) entry which is preliminary data.</text>
</comment>
<protein>
    <submittedName>
        <fullName evidence="6">Uncharacterized protein</fullName>
    </submittedName>
</protein>
<organism evidence="6 7">
    <name type="scientific">Reticulomyxa filosa</name>
    <dbReference type="NCBI Taxonomy" id="46433"/>
    <lineage>
        <taxon>Eukaryota</taxon>
        <taxon>Sar</taxon>
        <taxon>Rhizaria</taxon>
        <taxon>Retaria</taxon>
        <taxon>Foraminifera</taxon>
        <taxon>Monothalamids</taxon>
        <taxon>Reticulomyxidae</taxon>
        <taxon>Reticulomyxa</taxon>
    </lineage>
</organism>
<dbReference type="PANTHER" id="PTHR23323">
    <property type="entry name" value="VACUOLAR PROTEIN SORTING-ASSOCIATED PROTEIN"/>
    <property type="match status" value="1"/>
</dbReference>
<keyword evidence="5" id="KW-1133">Transmembrane helix</keyword>
<keyword evidence="1" id="KW-0479">Metal-binding</keyword>
<keyword evidence="7" id="KW-1185">Reference proteome</keyword>
<feature type="region of interest" description="Disordered" evidence="4">
    <location>
        <begin position="89"/>
        <end position="108"/>
    </location>
</feature>
<dbReference type="OrthoDB" id="1706619at2759"/>
<evidence type="ECO:0000313" key="7">
    <source>
        <dbReference type="Proteomes" id="UP000023152"/>
    </source>
</evidence>
<dbReference type="AlphaFoldDB" id="X6NLQ2"/>
<keyword evidence="2" id="KW-0863">Zinc-finger</keyword>
<gene>
    <name evidence="6" type="ORF">RFI_10827</name>
</gene>
<evidence type="ECO:0000256" key="2">
    <source>
        <dbReference type="ARBA" id="ARBA00022771"/>
    </source>
</evidence>
<accession>X6NLQ2</accession>
<name>X6NLQ2_RETFI</name>
<evidence type="ECO:0000256" key="4">
    <source>
        <dbReference type="SAM" id="MobiDB-lite"/>
    </source>
</evidence>
<evidence type="ECO:0000256" key="1">
    <source>
        <dbReference type="ARBA" id="ARBA00022723"/>
    </source>
</evidence>
<reference evidence="6 7" key="1">
    <citation type="journal article" date="2013" name="Curr. Biol.">
        <title>The Genome of the Foraminiferan Reticulomyxa filosa.</title>
        <authorList>
            <person name="Glockner G."/>
            <person name="Hulsmann N."/>
            <person name="Schleicher M."/>
            <person name="Noegel A.A."/>
            <person name="Eichinger L."/>
            <person name="Gallinger C."/>
            <person name="Pawlowski J."/>
            <person name="Sierra R."/>
            <person name="Euteneuer U."/>
            <person name="Pillet L."/>
            <person name="Moustafa A."/>
            <person name="Platzer M."/>
            <person name="Groth M."/>
            <person name="Szafranski K."/>
            <person name="Schliwa M."/>
        </authorList>
    </citation>
    <scope>NUCLEOTIDE SEQUENCE [LARGE SCALE GENOMIC DNA]</scope>
</reference>
<dbReference type="GO" id="GO:0005768">
    <property type="term" value="C:endosome"/>
    <property type="evidence" value="ECO:0007669"/>
    <property type="project" value="TreeGrafter"/>
</dbReference>
<feature type="transmembrane region" description="Helical" evidence="5">
    <location>
        <begin position="133"/>
        <end position="162"/>
    </location>
</feature>
<dbReference type="GO" id="GO:0006904">
    <property type="term" value="P:vesicle docking involved in exocytosis"/>
    <property type="evidence" value="ECO:0007669"/>
    <property type="project" value="TreeGrafter"/>
</dbReference>
<evidence type="ECO:0000256" key="3">
    <source>
        <dbReference type="ARBA" id="ARBA00022833"/>
    </source>
</evidence>
<dbReference type="GO" id="GO:0030897">
    <property type="term" value="C:HOPS complex"/>
    <property type="evidence" value="ECO:0007669"/>
    <property type="project" value="TreeGrafter"/>
</dbReference>
<dbReference type="PANTHER" id="PTHR23323:SF26">
    <property type="entry name" value="VACUOLAR PROTEIN SORTING-ASSOCIATED PROTEIN 18 HOMOLOG"/>
    <property type="match status" value="1"/>
</dbReference>
<keyword evidence="5" id="KW-0812">Transmembrane</keyword>
<dbReference type="GO" id="GO:0030674">
    <property type="term" value="F:protein-macromolecule adaptor activity"/>
    <property type="evidence" value="ECO:0007669"/>
    <property type="project" value="TreeGrafter"/>
</dbReference>
<dbReference type="Proteomes" id="UP000023152">
    <property type="component" value="Unassembled WGS sequence"/>
</dbReference>
<evidence type="ECO:0000313" key="6">
    <source>
        <dbReference type="EMBL" id="ETO26312.1"/>
    </source>
</evidence>
<dbReference type="EMBL" id="ASPP01007956">
    <property type="protein sequence ID" value="ETO26312.1"/>
    <property type="molecule type" value="Genomic_DNA"/>
</dbReference>
<evidence type="ECO:0000256" key="5">
    <source>
        <dbReference type="SAM" id="Phobius"/>
    </source>
</evidence>